<feature type="domain" description="RNA 2-O ribose methyltransferase substrate binding" evidence="4">
    <location>
        <begin position="45"/>
        <end position="119"/>
    </location>
</feature>
<dbReference type="SMART" id="SM00967">
    <property type="entry name" value="SpoU_sub_bind"/>
    <property type="match status" value="1"/>
</dbReference>
<comment type="similarity">
    <text evidence="1">Belongs to the class IV-like SAM-binding methyltransferase superfamily. RNA methyltransferase TrmH family.</text>
</comment>
<comment type="caution">
    <text evidence="5">The sequence shown here is derived from an EMBL/GenBank/DDBJ whole genome shotgun (WGS) entry which is preliminary data.</text>
</comment>
<dbReference type="InterPro" id="IPR029028">
    <property type="entry name" value="Alpha/beta_knot_MTases"/>
</dbReference>
<dbReference type="InterPro" id="IPR051259">
    <property type="entry name" value="rRNA_Methyltransferase"/>
</dbReference>
<dbReference type="InterPro" id="IPR029026">
    <property type="entry name" value="tRNA_m1G_MTases_N"/>
</dbReference>
<dbReference type="InterPro" id="IPR053888">
    <property type="entry name" value="MRM3-like_sub_bind"/>
</dbReference>
<dbReference type="GO" id="GO:0005737">
    <property type="term" value="C:cytoplasm"/>
    <property type="evidence" value="ECO:0007669"/>
    <property type="project" value="UniProtKB-ARBA"/>
</dbReference>
<evidence type="ECO:0000256" key="3">
    <source>
        <dbReference type="ARBA" id="ARBA00022679"/>
    </source>
</evidence>
<dbReference type="Gene3D" id="3.40.1280.10">
    <property type="match status" value="1"/>
</dbReference>
<dbReference type="PATRIC" id="fig|1401079.3.peg.764"/>
<keyword evidence="3 5" id="KW-0808">Transferase</keyword>
<dbReference type="CDD" id="cd18095">
    <property type="entry name" value="SpoU-like_rRNA-MTase"/>
    <property type="match status" value="1"/>
</dbReference>
<dbReference type="InterPro" id="IPR001537">
    <property type="entry name" value="SpoU_MeTrfase"/>
</dbReference>
<accession>X8ITQ0</accession>
<evidence type="ECO:0000256" key="2">
    <source>
        <dbReference type="ARBA" id="ARBA00022603"/>
    </source>
</evidence>
<organism evidence="5 6">
    <name type="scientific">Mogibacterium timidum ATCC 33093</name>
    <dbReference type="NCBI Taxonomy" id="1401079"/>
    <lineage>
        <taxon>Bacteria</taxon>
        <taxon>Bacillati</taxon>
        <taxon>Bacillota</taxon>
        <taxon>Clostridia</taxon>
        <taxon>Peptostreptococcales</taxon>
        <taxon>Anaerovoracaceae</taxon>
        <taxon>Mogibacterium</taxon>
    </lineage>
</organism>
<dbReference type="Gene3D" id="3.30.1330.30">
    <property type="match status" value="1"/>
</dbReference>
<dbReference type="PANTHER" id="PTHR43191:SF2">
    <property type="entry name" value="RRNA METHYLTRANSFERASE 3, MITOCHONDRIAL"/>
    <property type="match status" value="1"/>
</dbReference>
<dbReference type="InterPro" id="IPR029064">
    <property type="entry name" value="Ribosomal_eL30-like_sf"/>
</dbReference>
<dbReference type="GO" id="GO:0032259">
    <property type="term" value="P:methylation"/>
    <property type="evidence" value="ECO:0007669"/>
    <property type="project" value="UniProtKB-KW"/>
</dbReference>
<dbReference type="PANTHER" id="PTHR43191">
    <property type="entry name" value="RRNA METHYLTRANSFERASE 3"/>
    <property type="match status" value="1"/>
</dbReference>
<dbReference type="GO" id="GO:0003723">
    <property type="term" value="F:RNA binding"/>
    <property type="evidence" value="ECO:0007669"/>
    <property type="project" value="InterPro"/>
</dbReference>
<keyword evidence="2 5" id="KW-0489">Methyltransferase</keyword>
<evidence type="ECO:0000256" key="1">
    <source>
        <dbReference type="ARBA" id="ARBA00007228"/>
    </source>
</evidence>
<dbReference type="Pfam" id="PF00588">
    <property type="entry name" value="SpoU_methylase"/>
    <property type="match status" value="1"/>
</dbReference>
<dbReference type="GO" id="GO:0008173">
    <property type="term" value="F:RNA methyltransferase activity"/>
    <property type="evidence" value="ECO:0007669"/>
    <property type="project" value="InterPro"/>
</dbReference>
<name>X8ITQ0_9FIRM</name>
<proteinExistence type="inferred from homology"/>
<gene>
    <name evidence="5" type="ORF">HMPREF0581_1065</name>
</gene>
<evidence type="ECO:0000259" key="4">
    <source>
        <dbReference type="SMART" id="SM00967"/>
    </source>
</evidence>
<dbReference type="InterPro" id="IPR013123">
    <property type="entry name" value="SpoU_subst-bd"/>
</dbReference>
<dbReference type="SUPFAM" id="SSF55315">
    <property type="entry name" value="L30e-like"/>
    <property type="match status" value="1"/>
</dbReference>
<dbReference type="Pfam" id="PF22435">
    <property type="entry name" value="MRM3-like_sub_bind"/>
    <property type="match status" value="1"/>
</dbReference>
<dbReference type="SUPFAM" id="SSF75217">
    <property type="entry name" value="alpha/beta knot"/>
    <property type="match status" value="1"/>
</dbReference>
<dbReference type="Proteomes" id="UP000022645">
    <property type="component" value="Unassembled WGS sequence"/>
</dbReference>
<sequence length="283" mass="31351">METYNDHKGMASEPYRFISSPDNDKIRFIKRLGHKKYRDQQGKFLIEGINLVRAALSKALTMEMVLIADDFDYSEIAETLSGNVDYHRIYLVPRYLYEKISDAENGSGIIAVVNKSSYSLDTLESMLRSHHGCVGNILVLDRLQDPGNIGTMIRTAVAAGYSIVATIKGTADIYSPKVLRASAGMIFDIAVVELVDANDLKKMVSRLDKKIVVTDPRKGVPYYKCSLARDVALVIGNEGNGISEEILESSDIRVNIPMQGEVESLNAAVCASLLMYEAMRIDE</sequence>
<reference evidence="5 6" key="1">
    <citation type="submission" date="2014-01" db="EMBL/GenBank/DDBJ databases">
        <authorList>
            <person name="Durkin A.S."/>
            <person name="McCorrison J."/>
            <person name="Torralba M."/>
            <person name="Gillis M."/>
            <person name="Haft D.H."/>
            <person name="Methe B."/>
            <person name="Sutton G."/>
            <person name="Nelson K.E."/>
        </authorList>
    </citation>
    <scope>NUCLEOTIDE SEQUENCE [LARGE SCALE GENOMIC DNA]</scope>
    <source>
        <strain evidence="5 6">ATCC 33093</strain>
    </source>
</reference>
<dbReference type="EMBL" id="JALU01000016">
    <property type="protein sequence ID" value="EUC52529.1"/>
    <property type="molecule type" value="Genomic_DNA"/>
</dbReference>
<protein>
    <submittedName>
        <fullName evidence="5">RNA methyltransferase, TrmH family</fullName>
    </submittedName>
</protein>
<evidence type="ECO:0000313" key="5">
    <source>
        <dbReference type="EMBL" id="EUC52529.1"/>
    </source>
</evidence>
<dbReference type="AlphaFoldDB" id="X8ITQ0"/>
<dbReference type="GO" id="GO:0006396">
    <property type="term" value="P:RNA processing"/>
    <property type="evidence" value="ECO:0007669"/>
    <property type="project" value="InterPro"/>
</dbReference>
<evidence type="ECO:0000313" key="6">
    <source>
        <dbReference type="Proteomes" id="UP000022645"/>
    </source>
</evidence>